<name>H7EKG0_9SPIR</name>
<evidence type="ECO:0000313" key="2">
    <source>
        <dbReference type="Proteomes" id="UP000003571"/>
    </source>
</evidence>
<keyword evidence="2" id="KW-1185">Reference proteome</keyword>
<proteinExistence type="predicted"/>
<dbReference type="AlphaFoldDB" id="H7EKG0"/>
<comment type="caution">
    <text evidence="1">The sequence shown here is derived from an EMBL/GenBank/DDBJ whole genome shotgun (WGS) entry which is preliminary data.</text>
</comment>
<dbReference type="PATRIC" id="fig|907348.3.peg.1376"/>
<accession>H7EKG0</accession>
<sequence length="169" mass="19402">MDDHDIDLIIDDEDFWQEHEPSEYEAYCEECEAYCEECKEKKNKLINDALHNNLTHLEKCDIDNCFGSEFPTYFEAESIAEVVDYAKNKKIKAMLIFVGGNPQMSEVQEAVDAIKPYCTAECMNGKFLLGCTEEDIEGVARYRMLLALEQQPQADSQEADNEFGEDIPF</sequence>
<protein>
    <submittedName>
        <fullName evidence="1">Uncharacterized protein</fullName>
    </submittedName>
</protein>
<dbReference type="EMBL" id="AGRW01000045">
    <property type="protein sequence ID" value="EIC01865.1"/>
    <property type="molecule type" value="Genomic_DNA"/>
</dbReference>
<dbReference type="RefSeq" id="WP_002704074.1">
    <property type="nucleotide sequence ID" value="NZ_AGRW01000045.1"/>
</dbReference>
<reference evidence="1 2" key="1">
    <citation type="submission" date="2011-09" db="EMBL/GenBank/DDBJ databases">
        <title>The draft genome of Treponema saccharophilum DSM 2985.</title>
        <authorList>
            <consortium name="US DOE Joint Genome Institute (JGI-PGF)"/>
            <person name="Lucas S."/>
            <person name="Copeland A."/>
            <person name="Lapidus A."/>
            <person name="Glavina del Rio T."/>
            <person name="Dalin E."/>
            <person name="Tice H."/>
            <person name="Bruce D."/>
            <person name="Goodwin L."/>
            <person name="Pitluck S."/>
            <person name="Peters L."/>
            <person name="Kyrpides N."/>
            <person name="Mavromatis K."/>
            <person name="Ivanova N."/>
            <person name="Markowitz V."/>
            <person name="Cheng J.-F."/>
            <person name="Hugenholtz P."/>
            <person name="Woyke T."/>
            <person name="Wu D."/>
            <person name="Gronow S."/>
            <person name="Wellnitz S."/>
            <person name="Brambilla E."/>
            <person name="Klenk H.-P."/>
            <person name="Eisen J.A."/>
        </authorList>
    </citation>
    <scope>NUCLEOTIDE SEQUENCE [LARGE SCALE GENOMIC DNA]</scope>
    <source>
        <strain evidence="1 2">DSM 2985</strain>
    </source>
</reference>
<gene>
    <name evidence="1" type="ORF">TresaDRAFT_1617</name>
</gene>
<organism evidence="1 2">
    <name type="scientific">Treponema saccharophilum DSM 2985</name>
    <dbReference type="NCBI Taxonomy" id="907348"/>
    <lineage>
        <taxon>Bacteria</taxon>
        <taxon>Pseudomonadati</taxon>
        <taxon>Spirochaetota</taxon>
        <taxon>Spirochaetia</taxon>
        <taxon>Spirochaetales</taxon>
        <taxon>Treponemataceae</taxon>
        <taxon>Treponema</taxon>
    </lineage>
</organism>
<dbReference type="Proteomes" id="UP000003571">
    <property type="component" value="Unassembled WGS sequence"/>
</dbReference>
<evidence type="ECO:0000313" key="1">
    <source>
        <dbReference type="EMBL" id="EIC01865.1"/>
    </source>
</evidence>
<dbReference type="STRING" id="907348.TresaDRAFT_1617"/>